<evidence type="ECO:0000256" key="1">
    <source>
        <dbReference type="SAM" id="MobiDB-lite"/>
    </source>
</evidence>
<feature type="compositionally biased region" description="Polar residues" evidence="1">
    <location>
        <begin position="27"/>
        <end position="46"/>
    </location>
</feature>
<gene>
    <name evidence="3" type="ORF">TWF718_009860</name>
</gene>
<keyword evidence="4" id="KW-1185">Reference proteome</keyword>
<dbReference type="AlphaFoldDB" id="A0AAN8RG42"/>
<feature type="transmembrane region" description="Helical" evidence="2">
    <location>
        <begin position="164"/>
        <end position="186"/>
    </location>
</feature>
<protein>
    <recommendedName>
        <fullName evidence="5">Transmembrane protein</fullName>
    </recommendedName>
</protein>
<evidence type="ECO:0008006" key="5">
    <source>
        <dbReference type="Google" id="ProtNLM"/>
    </source>
</evidence>
<feature type="transmembrane region" description="Helical" evidence="2">
    <location>
        <begin position="114"/>
        <end position="134"/>
    </location>
</feature>
<sequence>MSFGHRYETLPPYMTGGTYSYEDERASQQTLIGNGSQPWSNSNTGIYTGPGDNGRTSDQVGLSDLQRKPGSGPSVYVQPAPSASSTYVHAYPAGYQPGPSTAAATGQGKPLDRFLIRAVLSILIPLVLLAYYTLTYVRWLRHPEESGDAWVVQGYLDNAELVNYSWFVLATFGLNLGTYCISGSVASMTMAKWWSPANSKILLELAANSFADPSNWLKIIFAIIKKKSFHGQSNGRLWNMLTILNFIGFVAWPLTGLTMQTVDGFAIDLRGGPNGGNVLGRNETSFLQREGQALLDRETNGRTSGIVGQLPRGQLYTREGSTTPLNVTTRNMLPDDATTPIFLAPQADYPFVSNRVFGLLISYNCTVVNSSSEFTILNRRQNVSEFEGVNLQRNGVFYPAEEDNIYGPTIITLLRVNRTGLAQGDFNATMEVGTSIPWTNLTQSTIYQHGSYSNLDQIPGINKPVLLEAALWQGVPPDRIRGYYGYRNVSIRGVEKNELEDLRDAYPGQVAVGCRCFASSDVGFADLDGITASYSNFTSTVPRPRSGNQGASFVSPLRFEHGVLNRALSSKFWTLSAITLSRVFQNGIPPLFSDWYYNLLSSTGFFWRELRSLDEGDEYLGSVIQAEDLKSILLRMHHSYALQLMYDGTVDTSLSWSNPNITLSRPAKVLVPGVVPPEVILGMLAAWALGIVALSMVYQFRRRWTEKLNTFNMFILGLNMGGDVNITPEDLVRGSKRNLEDLPGTIGDLNVDGEVGVIGLTRGRGTVARRNKAY</sequence>
<evidence type="ECO:0000313" key="3">
    <source>
        <dbReference type="EMBL" id="KAK6337074.1"/>
    </source>
</evidence>
<feature type="transmembrane region" description="Helical" evidence="2">
    <location>
        <begin position="679"/>
        <end position="698"/>
    </location>
</feature>
<evidence type="ECO:0000256" key="2">
    <source>
        <dbReference type="SAM" id="Phobius"/>
    </source>
</evidence>
<dbReference type="EMBL" id="JAVHNR010000007">
    <property type="protein sequence ID" value="KAK6337074.1"/>
    <property type="molecule type" value="Genomic_DNA"/>
</dbReference>
<feature type="region of interest" description="Disordered" evidence="1">
    <location>
        <begin position="25"/>
        <end position="80"/>
    </location>
</feature>
<keyword evidence="2" id="KW-1133">Transmembrane helix</keyword>
<dbReference type="Proteomes" id="UP001313282">
    <property type="component" value="Unassembled WGS sequence"/>
</dbReference>
<accession>A0AAN8RG42</accession>
<organism evidence="3 4">
    <name type="scientific">Orbilia javanica</name>
    <dbReference type="NCBI Taxonomy" id="47235"/>
    <lineage>
        <taxon>Eukaryota</taxon>
        <taxon>Fungi</taxon>
        <taxon>Dikarya</taxon>
        <taxon>Ascomycota</taxon>
        <taxon>Pezizomycotina</taxon>
        <taxon>Orbiliomycetes</taxon>
        <taxon>Orbiliales</taxon>
        <taxon>Orbiliaceae</taxon>
        <taxon>Orbilia</taxon>
    </lineage>
</organism>
<name>A0AAN8RG42_9PEZI</name>
<keyword evidence="2" id="KW-0812">Transmembrane</keyword>
<reference evidence="3 4" key="1">
    <citation type="submission" date="2019-10" db="EMBL/GenBank/DDBJ databases">
        <authorList>
            <person name="Palmer J.M."/>
        </authorList>
    </citation>
    <scope>NUCLEOTIDE SEQUENCE [LARGE SCALE GENOMIC DNA]</scope>
    <source>
        <strain evidence="3 4">TWF718</strain>
    </source>
</reference>
<evidence type="ECO:0000313" key="4">
    <source>
        <dbReference type="Proteomes" id="UP001313282"/>
    </source>
</evidence>
<proteinExistence type="predicted"/>
<comment type="caution">
    <text evidence="3">The sequence shown here is derived from an EMBL/GenBank/DDBJ whole genome shotgun (WGS) entry which is preliminary data.</text>
</comment>
<feature type="transmembrane region" description="Helical" evidence="2">
    <location>
        <begin position="237"/>
        <end position="255"/>
    </location>
</feature>
<keyword evidence="2" id="KW-0472">Membrane</keyword>